<dbReference type="AlphaFoldDB" id="A0A3E3ABW1"/>
<dbReference type="Pfam" id="PF12953">
    <property type="entry name" value="DUF3842"/>
    <property type="match status" value="1"/>
</dbReference>
<dbReference type="Proteomes" id="UP000261032">
    <property type="component" value="Unassembled WGS sequence"/>
</dbReference>
<evidence type="ECO:0000313" key="1">
    <source>
        <dbReference type="EMBL" id="RGD79108.1"/>
    </source>
</evidence>
<reference evidence="1 2" key="1">
    <citation type="submission" date="2018-08" db="EMBL/GenBank/DDBJ databases">
        <title>A genome reference for cultivated species of the human gut microbiota.</title>
        <authorList>
            <person name="Zou Y."/>
            <person name="Xue W."/>
            <person name="Luo G."/>
        </authorList>
    </citation>
    <scope>NUCLEOTIDE SEQUENCE [LARGE SCALE GENOMIC DNA]</scope>
    <source>
        <strain evidence="1 2">OM06-4</strain>
    </source>
</reference>
<proteinExistence type="predicted"/>
<comment type="caution">
    <text evidence="1">The sequence shown here is derived from an EMBL/GenBank/DDBJ whole genome shotgun (WGS) entry which is preliminary data.</text>
</comment>
<name>A0A3E3ABW1_9FIRM</name>
<accession>A0A3E3ABW1</accession>
<protein>
    <submittedName>
        <fullName evidence="1">DUF3842 family protein</fullName>
    </submittedName>
</protein>
<organism evidence="1 2">
    <name type="scientific">Thomasclavelia ramosa</name>
    <dbReference type="NCBI Taxonomy" id="1547"/>
    <lineage>
        <taxon>Bacteria</taxon>
        <taxon>Bacillati</taxon>
        <taxon>Bacillota</taxon>
        <taxon>Erysipelotrichia</taxon>
        <taxon>Erysipelotrichales</taxon>
        <taxon>Coprobacillaceae</taxon>
        <taxon>Thomasclavelia</taxon>
    </lineage>
</organism>
<dbReference type="InterPro" id="IPR024208">
    <property type="entry name" value="DUF3842"/>
</dbReference>
<gene>
    <name evidence="1" type="ORF">DXB93_16450</name>
</gene>
<sequence length="139" mass="14527">MEVMIGSEMEVVVIDGQGGGIGRSVIEALKKEVSGTFIIAVGTNSTATNNMKKGGADAVATGENAIIYNAKNAQIIIGPIGFVFANSMYGEVSPAMAAAISCSEAQKYFIPVSKCTGHVLGVEPKSIQEYIRDLVNILK</sequence>
<dbReference type="EMBL" id="QUSL01000039">
    <property type="protein sequence ID" value="RGD79108.1"/>
    <property type="molecule type" value="Genomic_DNA"/>
</dbReference>
<evidence type="ECO:0000313" key="2">
    <source>
        <dbReference type="Proteomes" id="UP000261032"/>
    </source>
</evidence>